<dbReference type="AlphaFoldDB" id="X0SH81"/>
<keyword evidence="3" id="KW-0963">Cytoplasm</keyword>
<gene>
    <name evidence="9" type="ORF">S01H1_13364</name>
</gene>
<dbReference type="PROSITE" id="PS51918">
    <property type="entry name" value="RADICAL_SAM"/>
    <property type="match status" value="1"/>
</dbReference>
<reference evidence="9" key="1">
    <citation type="journal article" date="2014" name="Front. Microbiol.">
        <title>High frequency of phylogenetically diverse reductive dehalogenase-homologous genes in deep subseafloor sedimentary metagenomes.</title>
        <authorList>
            <person name="Kawai M."/>
            <person name="Futagami T."/>
            <person name="Toyoda A."/>
            <person name="Takaki Y."/>
            <person name="Nishi S."/>
            <person name="Hori S."/>
            <person name="Arai W."/>
            <person name="Tsubouchi T."/>
            <person name="Morono Y."/>
            <person name="Uchiyama I."/>
            <person name="Ito T."/>
            <person name="Fujiyama A."/>
            <person name="Inagaki F."/>
            <person name="Takami H."/>
        </authorList>
    </citation>
    <scope>NUCLEOTIDE SEQUENCE</scope>
    <source>
        <strain evidence="9">Expedition CK06-06</strain>
    </source>
</reference>
<dbReference type="GO" id="GO:0006400">
    <property type="term" value="P:tRNA modification"/>
    <property type="evidence" value="ECO:0007669"/>
    <property type="project" value="InterPro"/>
</dbReference>
<evidence type="ECO:0000256" key="6">
    <source>
        <dbReference type="ARBA" id="ARBA00023004"/>
    </source>
</evidence>
<dbReference type="Gene3D" id="3.80.30.20">
    <property type="entry name" value="tm_1862 like domain"/>
    <property type="match status" value="1"/>
</dbReference>
<evidence type="ECO:0000256" key="7">
    <source>
        <dbReference type="ARBA" id="ARBA00023014"/>
    </source>
</evidence>
<evidence type="ECO:0000256" key="1">
    <source>
        <dbReference type="ARBA" id="ARBA00001966"/>
    </source>
</evidence>
<dbReference type="FunFam" id="3.80.30.20:FF:000001">
    <property type="entry name" value="tRNA-2-methylthio-N(6)-dimethylallyladenosine synthase 2"/>
    <property type="match status" value="1"/>
</dbReference>
<keyword evidence="6" id="KW-0408">Iron</keyword>
<dbReference type="SFLD" id="SFLDG01082">
    <property type="entry name" value="B12-binding_domain_containing"/>
    <property type="match status" value="1"/>
</dbReference>
<dbReference type="InterPro" id="IPR023404">
    <property type="entry name" value="rSAM_horseshoe"/>
</dbReference>
<dbReference type="PANTHER" id="PTHR43837">
    <property type="entry name" value="RIBOSOMAL PROTEIN S12 METHYLTHIOTRANSFERASE RIMO"/>
    <property type="match status" value="1"/>
</dbReference>
<keyword evidence="5" id="KW-0479">Metal-binding</keyword>
<keyword evidence="7" id="KW-0411">Iron-sulfur</keyword>
<dbReference type="InterPro" id="IPR006638">
    <property type="entry name" value="Elp3/MiaA/NifB-like_rSAM"/>
</dbReference>
<dbReference type="SFLD" id="SFLDS00029">
    <property type="entry name" value="Radical_SAM"/>
    <property type="match status" value="1"/>
</dbReference>
<evidence type="ECO:0000256" key="4">
    <source>
        <dbReference type="ARBA" id="ARBA00022691"/>
    </source>
</evidence>
<dbReference type="InterPro" id="IPR058240">
    <property type="entry name" value="rSAM_sf"/>
</dbReference>
<dbReference type="InterPro" id="IPR005840">
    <property type="entry name" value="Ribosomal_uS12_MeSTrfase_RimO"/>
</dbReference>
<name>X0SH81_9ZZZZ</name>
<feature type="non-terminal residue" evidence="9">
    <location>
        <position position="1"/>
    </location>
</feature>
<dbReference type="PANTHER" id="PTHR43837:SF1">
    <property type="entry name" value="RIBOSOMAL PROTEIN US12 METHYLTHIOTRANSFERASE RIMO"/>
    <property type="match status" value="1"/>
</dbReference>
<dbReference type="SMART" id="SM00729">
    <property type="entry name" value="Elp3"/>
    <property type="match status" value="1"/>
</dbReference>
<evidence type="ECO:0000256" key="3">
    <source>
        <dbReference type="ARBA" id="ARBA00022490"/>
    </source>
</evidence>
<dbReference type="InterPro" id="IPR007197">
    <property type="entry name" value="rSAM"/>
</dbReference>
<protein>
    <recommendedName>
        <fullName evidence="8">Radical SAM core domain-containing protein</fullName>
    </recommendedName>
</protein>
<evidence type="ECO:0000259" key="8">
    <source>
        <dbReference type="PROSITE" id="PS51918"/>
    </source>
</evidence>
<sequence length="303" mass="33705">TGISTFGSRHRCYVKVQDGCRMECSFCIIPSVRPVLLSRPPDEVLEEIRRLTGRGYREIVLTGIHLGHYGVDLDHQRIDLAQLVRRIVELRGEFRVRISSIEAVEVQPELIAVMAGRPDRVCPHLHISMQSGSDAVLRRMRRRWPVGEFLKRCGQVRQSLDNPALTTDVIVGFPGETEADFAATCRAVEEAGFSKLHIFRFSPRQGTPAADMPGQVPGEVQRRRAAELAELATRLRQRYFQGLVGRRLQVLVETPAADRPGWLLGTSGRYAPVELPGGEELIGRLVPVTAAAVIDGRIQAFDG</sequence>
<accession>X0SH81</accession>
<dbReference type="GO" id="GO:0035599">
    <property type="term" value="F:aspartic acid methylthiotransferase activity"/>
    <property type="evidence" value="ECO:0007669"/>
    <property type="project" value="TreeGrafter"/>
</dbReference>
<dbReference type="GO" id="GO:0005829">
    <property type="term" value="C:cytosol"/>
    <property type="evidence" value="ECO:0007669"/>
    <property type="project" value="TreeGrafter"/>
</dbReference>
<evidence type="ECO:0000256" key="2">
    <source>
        <dbReference type="ARBA" id="ARBA00022485"/>
    </source>
</evidence>
<dbReference type="EMBL" id="BARS01006894">
    <property type="protein sequence ID" value="GAF75257.1"/>
    <property type="molecule type" value="Genomic_DNA"/>
</dbReference>
<keyword evidence="2" id="KW-0004">4Fe-4S</keyword>
<proteinExistence type="predicted"/>
<dbReference type="Pfam" id="PF04055">
    <property type="entry name" value="Radical_SAM"/>
    <property type="match status" value="1"/>
</dbReference>
<dbReference type="SUPFAM" id="SSF102114">
    <property type="entry name" value="Radical SAM enzymes"/>
    <property type="match status" value="1"/>
</dbReference>
<keyword evidence="4" id="KW-0949">S-adenosyl-L-methionine</keyword>
<organism evidence="9">
    <name type="scientific">marine sediment metagenome</name>
    <dbReference type="NCBI Taxonomy" id="412755"/>
    <lineage>
        <taxon>unclassified sequences</taxon>
        <taxon>metagenomes</taxon>
        <taxon>ecological metagenomes</taxon>
    </lineage>
</organism>
<evidence type="ECO:0000313" key="9">
    <source>
        <dbReference type="EMBL" id="GAF75257.1"/>
    </source>
</evidence>
<dbReference type="NCBIfam" id="TIGR00089">
    <property type="entry name" value="MiaB/RimO family radical SAM methylthiotransferase"/>
    <property type="match status" value="1"/>
</dbReference>
<comment type="caution">
    <text evidence="9">The sequence shown here is derived from an EMBL/GenBank/DDBJ whole genome shotgun (WGS) entry which is preliminary data.</text>
</comment>
<dbReference type="InterPro" id="IPR005839">
    <property type="entry name" value="Methylthiotransferase"/>
</dbReference>
<feature type="domain" description="Radical SAM core" evidence="8">
    <location>
        <begin position="6"/>
        <end position="238"/>
    </location>
</feature>
<dbReference type="GO" id="GO:0051539">
    <property type="term" value="F:4 iron, 4 sulfur cluster binding"/>
    <property type="evidence" value="ECO:0007669"/>
    <property type="project" value="InterPro"/>
</dbReference>
<comment type="cofactor">
    <cofactor evidence="1">
        <name>[4Fe-4S] cluster</name>
        <dbReference type="ChEBI" id="CHEBI:49883"/>
    </cofactor>
</comment>
<evidence type="ECO:0000256" key="5">
    <source>
        <dbReference type="ARBA" id="ARBA00022723"/>
    </source>
</evidence>
<dbReference type="CDD" id="cd01335">
    <property type="entry name" value="Radical_SAM"/>
    <property type="match status" value="1"/>
</dbReference>